<dbReference type="InterPro" id="IPR036390">
    <property type="entry name" value="WH_DNA-bd_sf"/>
</dbReference>
<accession>A0A644U162</accession>
<organism evidence="6">
    <name type="scientific">bioreactor metagenome</name>
    <dbReference type="NCBI Taxonomy" id="1076179"/>
    <lineage>
        <taxon>unclassified sequences</taxon>
        <taxon>metagenomes</taxon>
        <taxon>ecological metagenomes</taxon>
    </lineage>
</organism>
<dbReference type="InterPro" id="IPR005119">
    <property type="entry name" value="LysR_subst-bd"/>
</dbReference>
<comment type="caution">
    <text evidence="6">The sequence shown here is derived from an EMBL/GenBank/DDBJ whole genome shotgun (WGS) entry which is preliminary data.</text>
</comment>
<reference evidence="6" key="1">
    <citation type="submission" date="2019-08" db="EMBL/GenBank/DDBJ databases">
        <authorList>
            <person name="Kucharzyk K."/>
            <person name="Murdoch R.W."/>
            <person name="Higgins S."/>
            <person name="Loffler F."/>
        </authorList>
    </citation>
    <scope>NUCLEOTIDE SEQUENCE</scope>
</reference>
<evidence type="ECO:0000256" key="4">
    <source>
        <dbReference type="ARBA" id="ARBA00023163"/>
    </source>
</evidence>
<comment type="similarity">
    <text evidence="1">Belongs to the LysR transcriptional regulatory family.</text>
</comment>
<dbReference type="InterPro" id="IPR000847">
    <property type="entry name" value="LysR_HTH_N"/>
</dbReference>
<dbReference type="CDD" id="cd05466">
    <property type="entry name" value="PBP2_LTTR_substrate"/>
    <property type="match status" value="1"/>
</dbReference>
<dbReference type="AlphaFoldDB" id="A0A644U162"/>
<sequence length="338" mass="38583">MSIRNEQIAAALNKYAIINVHKRTKGNGRINRQGCSTFGDRKAKGKEATMDIQQLRYFVAVAQYGKVKDAADAMFISRQAVSKALAQLENELGQPLFQRTHNGIMLNERGQRFVDRAEVLVREFDVLNADMRKDEQVCRVRICFPFTTYHYFWNVLEPFLVKNEDRLRVDVINCLDAQCHMMFENSLVDMAVSFLRFGPGTDDQLVATSPILFAVNEKNPLAGKVSLALGDLAHVPLIYYMNGYEDSFWLDKNCRKGDYEVNDILLAFDLVRQNKGIFAVPELAVLQSMQGIVFLPYHGPSDYDNFYCAVAKQAARDKRRRQACFNLREALLQAGREK</sequence>
<dbReference type="GO" id="GO:0032993">
    <property type="term" value="C:protein-DNA complex"/>
    <property type="evidence" value="ECO:0007669"/>
    <property type="project" value="TreeGrafter"/>
</dbReference>
<keyword evidence="4" id="KW-0804">Transcription</keyword>
<feature type="domain" description="HTH lysR-type" evidence="5">
    <location>
        <begin position="50"/>
        <end position="107"/>
    </location>
</feature>
<proteinExistence type="inferred from homology"/>
<dbReference type="InterPro" id="IPR036388">
    <property type="entry name" value="WH-like_DNA-bd_sf"/>
</dbReference>
<dbReference type="Gene3D" id="1.10.10.10">
    <property type="entry name" value="Winged helix-like DNA-binding domain superfamily/Winged helix DNA-binding domain"/>
    <property type="match status" value="1"/>
</dbReference>
<dbReference type="Pfam" id="PF00126">
    <property type="entry name" value="HTH_1"/>
    <property type="match status" value="1"/>
</dbReference>
<evidence type="ECO:0000256" key="3">
    <source>
        <dbReference type="ARBA" id="ARBA00023125"/>
    </source>
</evidence>
<dbReference type="SUPFAM" id="SSF46785">
    <property type="entry name" value="Winged helix' DNA-binding domain"/>
    <property type="match status" value="1"/>
</dbReference>
<dbReference type="Gene3D" id="3.40.190.10">
    <property type="entry name" value="Periplasmic binding protein-like II"/>
    <property type="match status" value="2"/>
</dbReference>
<keyword evidence="2" id="KW-0805">Transcription regulation</keyword>
<dbReference type="SUPFAM" id="SSF53850">
    <property type="entry name" value="Periplasmic binding protein-like II"/>
    <property type="match status" value="1"/>
</dbReference>
<dbReference type="PANTHER" id="PTHR30346:SF9">
    <property type="entry name" value="LYSR FAMILY TRANSCRIPTIONAL REGULATOR"/>
    <property type="match status" value="1"/>
</dbReference>
<evidence type="ECO:0000256" key="1">
    <source>
        <dbReference type="ARBA" id="ARBA00009437"/>
    </source>
</evidence>
<evidence type="ECO:0000256" key="2">
    <source>
        <dbReference type="ARBA" id="ARBA00023015"/>
    </source>
</evidence>
<protein>
    <submittedName>
        <fullName evidence="6">HTH-type transcriptional regulator HdfR</fullName>
    </submittedName>
</protein>
<dbReference type="PANTHER" id="PTHR30346">
    <property type="entry name" value="TRANSCRIPTIONAL DUAL REGULATOR HCAR-RELATED"/>
    <property type="match status" value="1"/>
</dbReference>
<dbReference type="FunFam" id="1.10.10.10:FF:000001">
    <property type="entry name" value="LysR family transcriptional regulator"/>
    <property type="match status" value="1"/>
</dbReference>
<name>A0A644U162_9ZZZZ</name>
<gene>
    <name evidence="6" type="primary">hdfR_3</name>
    <name evidence="6" type="ORF">SDC9_18673</name>
</gene>
<keyword evidence="3" id="KW-0238">DNA-binding</keyword>
<dbReference type="GO" id="GO:0003700">
    <property type="term" value="F:DNA-binding transcription factor activity"/>
    <property type="evidence" value="ECO:0007669"/>
    <property type="project" value="InterPro"/>
</dbReference>
<evidence type="ECO:0000313" key="6">
    <source>
        <dbReference type="EMBL" id="MPL72880.1"/>
    </source>
</evidence>
<dbReference type="GO" id="GO:0003677">
    <property type="term" value="F:DNA binding"/>
    <property type="evidence" value="ECO:0007669"/>
    <property type="project" value="UniProtKB-KW"/>
</dbReference>
<dbReference type="EMBL" id="VSSQ01000069">
    <property type="protein sequence ID" value="MPL72880.1"/>
    <property type="molecule type" value="Genomic_DNA"/>
</dbReference>
<evidence type="ECO:0000259" key="5">
    <source>
        <dbReference type="PROSITE" id="PS50931"/>
    </source>
</evidence>
<dbReference type="PROSITE" id="PS50931">
    <property type="entry name" value="HTH_LYSR"/>
    <property type="match status" value="1"/>
</dbReference>
<dbReference type="Pfam" id="PF03466">
    <property type="entry name" value="LysR_substrate"/>
    <property type="match status" value="1"/>
</dbReference>